<accession>A0A2P6ASE0</accession>
<keyword evidence="1" id="KW-0813">Transport</keyword>
<dbReference type="EMBL" id="PTQZ01000125">
    <property type="protein sequence ID" value="PQA42223.1"/>
    <property type="molecule type" value="Genomic_DNA"/>
</dbReference>
<dbReference type="AlphaFoldDB" id="A0A2P6ASE0"/>
<feature type="non-terminal residue" evidence="5">
    <location>
        <position position="139"/>
    </location>
</feature>
<dbReference type="Pfam" id="PF00005">
    <property type="entry name" value="ABC_tran"/>
    <property type="match status" value="1"/>
</dbReference>
<dbReference type="Proteomes" id="UP000243900">
    <property type="component" value="Unassembled WGS sequence"/>
</dbReference>
<proteinExistence type="predicted"/>
<dbReference type="GO" id="GO:0005524">
    <property type="term" value="F:ATP binding"/>
    <property type="evidence" value="ECO:0007669"/>
    <property type="project" value="UniProtKB-KW"/>
</dbReference>
<evidence type="ECO:0000313" key="6">
    <source>
        <dbReference type="Proteomes" id="UP000243900"/>
    </source>
</evidence>
<dbReference type="InterPro" id="IPR027417">
    <property type="entry name" value="P-loop_NTPase"/>
</dbReference>
<comment type="caution">
    <text evidence="5">The sequence shown here is derived from an EMBL/GenBank/DDBJ whole genome shotgun (WGS) entry which is preliminary data.</text>
</comment>
<feature type="domain" description="ABC transporter" evidence="4">
    <location>
        <begin position="21"/>
        <end position="139"/>
    </location>
</feature>
<keyword evidence="3 5" id="KW-0067">ATP-binding</keyword>
<dbReference type="SUPFAM" id="SSF52540">
    <property type="entry name" value="P-loop containing nucleoside triphosphate hydrolases"/>
    <property type="match status" value="1"/>
</dbReference>
<evidence type="ECO:0000313" key="5">
    <source>
        <dbReference type="EMBL" id="PQA42223.1"/>
    </source>
</evidence>
<dbReference type="OrthoDB" id="9805514at2"/>
<gene>
    <name evidence="5" type="ORF">C5O18_06085</name>
</gene>
<name>A0A2P6ASE0_9GAMM</name>
<dbReference type="InterPro" id="IPR050763">
    <property type="entry name" value="ABC_transporter_ATP-binding"/>
</dbReference>
<dbReference type="GO" id="GO:0016887">
    <property type="term" value="F:ATP hydrolysis activity"/>
    <property type="evidence" value="ECO:0007669"/>
    <property type="project" value="InterPro"/>
</dbReference>
<protein>
    <submittedName>
        <fullName evidence="5">ABC transporter ATP-binding protein</fullName>
    </submittedName>
</protein>
<keyword evidence="2" id="KW-0547">Nucleotide-binding</keyword>
<dbReference type="RefSeq" id="WP_146089237.1">
    <property type="nucleotide sequence ID" value="NZ_PTQZ01000125.1"/>
</dbReference>
<keyword evidence="6" id="KW-1185">Reference proteome</keyword>
<evidence type="ECO:0000256" key="1">
    <source>
        <dbReference type="ARBA" id="ARBA00022448"/>
    </source>
</evidence>
<evidence type="ECO:0000256" key="3">
    <source>
        <dbReference type="ARBA" id="ARBA00022840"/>
    </source>
</evidence>
<reference evidence="6" key="1">
    <citation type="submission" date="2018-02" db="EMBL/GenBank/DDBJ databases">
        <title>Genome sequencing of Solimonas sp. HR-BB.</title>
        <authorList>
            <person name="Lee Y."/>
            <person name="Jeon C.O."/>
        </authorList>
    </citation>
    <scope>NUCLEOTIDE SEQUENCE [LARGE SCALE GENOMIC DNA]</scope>
    <source>
        <strain evidence="6">HR-E</strain>
    </source>
</reference>
<dbReference type="InterPro" id="IPR003439">
    <property type="entry name" value="ABC_transporter-like_ATP-bd"/>
</dbReference>
<sequence>MQYILSVKELRKRFGDFVAVDGVSFDVRPGICFGLLGPNGAGKTTSIEMIEGITPADSGEILFKGRPAGQAFREACGIQFQHTALPDFLTTREALALFAKFYRQPVPLAQLASDCHLDDYLDHYATRLSGGQRQRLLLA</sequence>
<evidence type="ECO:0000259" key="4">
    <source>
        <dbReference type="Pfam" id="PF00005"/>
    </source>
</evidence>
<dbReference type="PANTHER" id="PTHR42711:SF17">
    <property type="entry name" value="ABC TRANSPORTER ATP-BINDING PROTEIN"/>
    <property type="match status" value="1"/>
</dbReference>
<dbReference type="Gene3D" id="3.40.50.300">
    <property type="entry name" value="P-loop containing nucleotide triphosphate hydrolases"/>
    <property type="match status" value="1"/>
</dbReference>
<evidence type="ECO:0000256" key="2">
    <source>
        <dbReference type="ARBA" id="ARBA00022741"/>
    </source>
</evidence>
<organism evidence="5 6">
    <name type="scientific">Amnimonas aquatica</name>
    <dbReference type="NCBI Taxonomy" id="2094561"/>
    <lineage>
        <taxon>Bacteria</taxon>
        <taxon>Pseudomonadati</taxon>
        <taxon>Pseudomonadota</taxon>
        <taxon>Gammaproteobacteria</taxon>
        <taxon>Moraxellales</taxon>
        <taxon>Moraxellaceae</taxon>
        <taxon>Amnimonas</taxon>
    </lineage>
</organism>
<dbReference type="PANTHER" id="PTHR42711">
    <property type="entry name" value="ABC TRANSPORTER ATP-BINDING PROTEIN"/>
    <property type="match status" value="1"/>
</dbReference>